<name>A0A8K2A8N5_9CYAN</name>
<keyword evidence="1" id="KW-0812">Transmembrane</keyword>
<dbReference type="PANTHER" id="PTHR37309">
    <property type="entry name" value="SLR0284 PROTEIN"/>
    <property type="match status" value="1"/>
</dbReference>
<dbReference type="Proteomes" id="UP000607397">
    <property type="component" value="Unassembled WGS sequence"/>
</dbReference>
<evidence type="ECO:0000313" key="3">
    <source>
        <dbReference type="Proteomes" id="UP000607397"/>
    </source>
</evidence>
<gene>
    <name evidence="2" type="ORF">GS597_17350</name>
</gene>
<protein>
    <submittedName>
        <fullName evidence="2">Phage holin family protein</fullName>
    </submittedName>
</protein>
<accession>A0A8K2A8N5</accession>
<dbReference type="PANTHER" id="PTHR37309:SF1">
    <property type="entry name" value="SLR0284 PROTEIN"/>
    <property type="match status" value="1"/>
</dbReference>
<dbReference type="Pfam" id="PF04020">
    <property type="entry name" value="Phage_holin_4_2"/>
    <property type="match status" value="1"/>
</dbReference>
<proteinExistence type="predicted"/>
<dbReference type="InterPro" id="IPR007165">
    <property type="entry name" value="Phage_holin_4_2"/>
</dbReference>
<evidence type="ECO:0000256" key="1">
    <source>
        <dbReference type="SAM" id="Phobius"/>
    </source>
</evidence>
<feature type="transmembrane region" description="Helical" evidence="1">
    <location>
        <begin position="30"/>
        <end position="50"/>
    </location>
</feature>
<comment type="caution">
    <text evidence="2">The sequence shown here is derived from an EMBL/GenBank/DDBJ whole genome shotgun (WGS) entry which is preliminary data.</text>
</comment>
<dbReference type="EMBL" id="WVIC01000045">
    <property type="protein sequence ID" value="NCJ08241.1"/>
    <property type="molecule type" value="Genomic_DNA"/>
</dbReference>
<sequence>MINLLVVWLITSISLFILSKLPLGTDIDKFGTAIISAAVFGILNAILGFFLFPINFLTFGLLTLLINAAAFGIATLIVKGFRLRWGFWSALIGAIWLTVFNSLVTSLLPGLPT</sequence>
<keyword evidence="1" id="KW-1133">Transmembrane helix</keyword>
<feature type="transmembrane region" description="Helical" evidence="1">
    <location>
        <begin position="6"/>
        <end position="23"/>
    </location>
</feature>
<dbReference type="AlphaFoldDB" id="A0A8K2A8N5"/>
<reference evidence="2" key="1">
    <citation type="submission" date="2019-12" db="EMBL/GenBank/DDBJ databases">
        <title>High-Quality draft genome sequences of three cyanobacteria isolated from the limestone walls of the Old Cathedral of Coimbra.</title>
        <authorList>
            <person name="Tiago I."/>
            <person name="Soares F."/>
            <person name="Portugal A."/>
        </authorList>
    </citation>
    <scope>NUCLEOTIDE SEQUENCE [LARGE SCALE GENOMIC DNA]</scope>
    <source>
        <strain evidence="2">C</strain>
    </source>
</reference>
<keyword evidence="1" id="KW-0472">Membrane</keyword>
<organism evidence="2 3">
    <name type="scientific">Petrachloros mirabilis ULC683</name>
    <dbReference type="NCBI Taxonomy" id="2781853"/>
    <lineage>
        <taxon>Bacteria</taxon>
        <taxon>Bacillati</taxon>
        <taxon>Cyanobacteriota</taxon>
        <taxon>Cyanophyceae</taxon>
        <taxon>Synechococcales</taxon>
        <taxon>Petrachlorosaceae</taxon>
        <taxon>Petrachloros</taxon>
        <taxon>Petrachloros mirabilis</taxon>
    </lineage>
</organism>
<evidence type="ECO:0000313" key="2">
    <source>
        <dbReference type="EMBL" id="NCJ08241.1"/>
    </source>
</evidence>
<dbReference type="RefSeq" id="WP_161826717.1">
    <property type="nucleotide sequence ID" value="NZ_WVIC01000045.1"/>
</dbReference>
<keyword evidence="3" id="KW-1185">Reference proteome</keyword>
<feature type="transmembrane region" description="Helical" evidence="1">
    <location>
        <begin position="85"/>
        <end position="108"/>
    </location>
</feature>
<feature type="transmembrane region" description="Helical" evidence="1">
    <location>
        <begin position="56"/>
        <end position="78"/>
    </location>
</feature>